<evidence type="ECO:0000313" key="1">
    <source>
        <dbReference type="EMBL" id="ODM96463.1"/>
    </source>
</evidence>
<dbReference type="Proteomes" id="UP000094527">
    <property type="component" value="Unassembled WGS sequence"/>
</dbReference>
<proteinExistence type="predicted"/>
<comment type="caution">
    <text evidence="1">The sequence shown here is derived from an EMBL/GenBank/DDBJ whole genome shotgun (WGS) entry which is preliminary data.</text>
</comment>
<name>A0A1D2MTT9_ORCCI</name>
<organism evidence="1 2">
    <name type="scientific">Orchesella cincta</name>
    <name type="common">Springtail</name>
    <name type="synonym">Podura cincta</name>
    <dbReference type="NCBI Taxonomy" id="48709"/>
    <lineage>
        <taxon>Eukaryota</taxon>
        <taxon>Metazoa</taxon>
        <taxon>Ecdysozoa</taxon>
        <taxon>Arthropoda</taxon>
        <taxon>Hexapoda</taxon>
        <taxon>Collembola</taxon>
        <taxon>Entomobryomorpha</taxon>
        <taxon>Entomobryoidea</taxon>
        <taxon>Orchesellidae</taxon>
        <taxon>Orchesellinae</taxon>
        <taxon>Orchesella</taxon>
    </lineage>
</organism>
<keyword evidence="2" id="KW-1185">Reference proteome</keyword>
<dbReference type="AlphaFoldDB" id="A0A1D2MTT9"/>
<gene>
    <name evidence="1" type="ORF">Ocin01_10213</name>
</gene>
<protein>
    <submittedName>
        <fullName evidence="1">Uncharacterized protein</fullName>
    </submittedName>
</protein>
<evidence type="ECO:0000313" key="2">
    <source>
        <dbReference type="Proteomes" id="UP000094527"/>
    </source>
</evidence>
<accession>A0A1D2MTT9</accession>
<sequence>MALTALFPVLQQNMYHQCPVRSDVCFSSPLMKMGQASTALALLLSSGSMTPTKAMFSNISVAPSSSWYFSLSPFESILLGLLVLKLMLLRYLTILPIDINNLANKDYFDFGKKRRKRDTHGLDESKIRKEKERLAEIMFTVIRRLDMQDCFLRMLCELQAHSIQGKTLPREVKLTLSALSKSGWKRQQEPKIDLGPDFIADRPILSVFEEAVQVGWDAKGKNSTECMERYFICPLSTEDIFSHFDTVKVVDVL</sequence>
<dbReference type="OMA" id="TECMERY"/>
<reference evidence="1 2" key="1">
    <citation type="journal article" date="2016" name="Genome Biol. Evol.">
        <title>Gene Family Evolution Reflects Adaptation to Soil Environmental Stressors in the Genome of the Collembolan Orchesella cincta.</title>
        <authorList>
            <person name="Faddeeva-Vakhrusheva A."/>
            <person name="Derks M.F."/>
            <person name="Anvar S.Y."/>
            <person name="Agamennone V."/>
            <person name="Suring W."/>
            <person name="Smit S."/>
            <person name="van Straalen N.M."/>
            <person name="Roelofs D."/>
        </authorList>
    </citation>
    <scope>NUCLEOTIDE SEQUENCE [LARGE SCALE GENOMIC DNA]</scope>
    <source>
        <tissue evidence="1">Mixed pool</tissue>
    </source>
</reference>
<dbReference type="OrthoDB" id="8287884at2759"/>
<dbReference type="EMBL" id="LJIJ01000538">
    <property type="protein sequence ID" value="ODM96463.1"/>
    <property type="molecule type" value="Genomic_DNA"/>
</dbReference>